<dbReference type="PANTHER" id="PTHR33198">
    <property type="entry name" value="ANK_REP_REGION DOMAIN-CONTAINING PROTEIN-RELATED"/>
    <property type="match status" value="1"/>
</dbReference>
<dbReference type="PANTHER" id="PTHR33198:SF20">
    <property type="entry name" value="RETROTRANSPOSON GAG DOMAIN-CONTAINING PROTEIN"/>
    <property type="match status" value="1"/>
</dbReference>
<name>A0A2B4SRB5_STYPI</name>
<proteinExistence type="predicted"/>
<reference evidence="2" key="1">
    <citation type="journal article" date="2017" name="bioRxiv">
        <title>Comparative analysis of the genomes of Stylophora pistillata and Acropora digitifera provides evidence for extensive differences between species of corals.</title>
        <authorList>
            <person name="Voolstra C.R."/>
            <person name="Li Y."/>
            <person name="Liew Y.J."/>
            <person name="Baumgarten S."/>
            <person name="Zoccola D."/>
            <person name="Flot J.-F."/>
            <person name="Tambutte S."/>
            <person name="Allemand D."/>
            <person name="Aranda M."/>
        </authorList>
    </citation>
    <scope>NUCLEOTIDE SEQUENCE [LARGE SCALE GENOMIC DNA]</scope>
</reference>
<dbReference type="Proteomes" id="UP000225706">
    <property type="component" value="Unassembled WGS sequence"/>
</dbReference>
<keyword evidence="2" id="KW-1185">Reference proteome</keyword>
<evidence type="ECO:0000313" key="1">
    <source>
        <dbReference type="EMBL" id="PFX31659.1"/>
    </source>
</evidence>
<comment type="caution">
    <text evidence="1">The sequence shown here is derived from an EMBL/GenBank/DDBJ whole genome shotgun (WGS) entry which is preliminary data.</text>
</comment>
<protein>
    <recommendedName>
        <fullName evidence="3">CCHC-type domain-containing protein</fullName>
    </recommendedName>
</protein>
<gene>
    <name evidence="1" type="ORF">AWC38_SpisGene3496</name>
</gene>
<dbReference type="AlphaFoldDB" id="A0A2B4SRB5"/>
<sequence length="353" mass="39604">MLLSNRCKVPWILIGRWFPGGVYCACCDLGSLATSVLRSSARVVSASSWGDTEACQDRQQPSYTPSIGFQDTSAYQLSVLSYCPNFTVTLDASCFSGADPENATGNKYLRTATLLTCIGSDTQDVYEGLEFVDEADKDIDVVLQKLRYYCIGETNEIYERYRFNKRDQEPNESLDAYVTTLRMLAKTCNFAVLVNSLIRERIVIGVSDYQARKKLLQVSKLALKECIDICRSYEIASQQLKEIHEEEVSTISQANEKTPPSPVGEREIRRKFWAKTHVWNKLKCPAWGKTCSKCGIQNHFAVACKTKLSPPTLATSSKRPTPRHVRGPVHAVEDSDLDEYVTCVNVKKQVCAM</sequence>
<organism evidence="1 2">
    <name type="scientific">Stylophora pistillata</name>
    <name type="common">Smooth cauliflower coral</name>
    <dbReference type="NCBI Taxonomy" id="50429"/>
    <lineage>
        <taxon>Eukaryota</taxon>
        <taxon>Metazoa</taxon>
        <taxon>Cnidaria</taxon>
        <taxon>Anthozoa</taxon>
        <taxon>Hexacorallia</taxon>
        <taxon>Scleractinia</taxon>
        <taxon>Astrocoeniina</taxon>
        <taxon>Pocilloporidae</taxon>
        <taxon>Stylophora</taxon>
    </lineage>
</organism>
<evidence type="ECO:0000313" key="2">
    <source>
        <dbReference type="Proteomes" id="UP000225706"/>
    </source>
</evidence>
<dbReference type="OrthoDB" id="5988618at2759"/>
<accession>A0A2B4SRB5</accession>
<evidence type="ECO:0008006" key="3">
    <source>
        <dbReference type="Google" id="ProtNLM"/>
    </source>
</evidence>
<dbReference type="EMBL" id="LSMT01000033">
    <property type="protein sequence ID" value="PFX31659.1"/>
    <property type="molecule type" value="Genomic_DNA"/>
</dbReference>